<reference evidence="2" key="2">
    <citation type="submission" date="2023-11" db="UniProtKB">
        <authorList>
            <consortium name="WormBaseParasite"/>
        </authorList>
    </citation>
    <scope>IDENTIFICATION</scope>
</reference>
<evidence type="ECO:0000313" key="1">
    <source>
        <dbReference type="Proteomes" id="UP000050795"/>
    </source>
</evidence>
<evidence type="ECO:0008006" key="3">
    <source>
        <dbReference type="Google" id="ProtNLM"/>
    </source>
</evidence>
<name>A0AA85JPA6_TRIRE</name>
<reference evidence="1" key="1">
    <citation type="submission" date="2022-06" db="EMBL/GenBank/DDBJ databases">
        <authorList>
            <person name="Berger JAMES D."/>
            <person name="Berger JAMES D."/>
        </authorList>
    </citation>
    <scope>NUCLEOTIDE SEQUENCE [LARGE SCALE GENOMIC DNA]</scope>
</reference>
<evidence type="ECO:0000313" key="2">
    <source>
        <dbReference type="WBParaSite" id="TREG1_43290.1"/>
    </source>
</evidence>
<dbReference type="AlphaFoldDB" id="A0AA85JPA6"/>
<protein>
    <recommendedName>
        <fullName evidence="3">GIY-YIG domain-containing protein</fullName>
    </recommendedName>
</protein>
<dbReference type="Proteomes" id="UP000050795">
    <property type="component" value="Unassembled WGS sequence"/>
</dbReference>
<sequence>MKQDLVNSSNFGRTRQLNTLHPRIYIDTPNCVYQFECVCGSKYIGRTERQLSTRMMEHLPKWLETAECKVSKSSVTKHLVDYGHDIDDVKSLTSVSKQRNKKILVIRVYKPGLCVQKEMVVTLNLPW</sequence>
<organism evidence="1 2">
    <name type="scientific">Trichobilharzia regenti</name>
    <name type="common">Nasal bird schistosome</name>
    <dbReference type="NCBI Taxonomy" id="157069"/>
    <lineage>
        <taxon>Eukaryota</taxon>
        <taxon>Metazoa</taxon>
        <taxon>Spiralia</taxon>
        <taxon>Lophotrochozoa</taxon>
        <taxon>Platyhelminthes</taxon>
        <taxon>Trematoda</taxon>
        <taxon>Digenea</taxon>
        <taxon>Strigeidida</taxon>
        <taxon>Schistosomatoidea</taxon>
        <taxon>Schistosomatidae</taxon>
        <taxon>Trichobilharzia</taxon>
    </lineage>
</organism>
<proteinExistence type="predicted"/>
<keyword evidence="1" id="KW-1185">Reference proteome</keyword>
<accession>A0AA85JPA6</accession>
<dbReference type="WBParaSite" id="TREG1_43290.1">
    <property type="protein sequence ID" value="TREG1_43290.1"/>
    <property type="gene ID" value="TREG1_43290"/>
</dbReference>